<dbReference type="EMBL" id="FNBD01000012">
    <property type="protein sequence ID" value="SDF34448.1"/>
    <property type="molecule type" value="Genomic_DNA"/>
</dbReference>
<sequence>MKKNYSNLNYAIFILVVLCNFTFLKAQSEPFECDFNAYLFQYNDIYAVDLASGGSYIVAEDITPGSINAAAYNSADGYIWGYLSSPAKSIVRIGKDFIPEIFEIPELPDTKNKYVGDISIDGIYYFKAGGSTFYGIDLNPASETYLEYLGSFTLNKNISIHDWAFNAVDNKLYAVEKGSNILYRISVATGDVEDLGIVPILSGFDYTYGAVYFDVDGNFYISANQTGSVYKINNVHTISNGAMVSNIFAFGPASASNDGARCPTAPVPQEDCINGVDDDGDGLVDCDDPSCSGISSCPTITTTSGGNDGGLESNDRLSSLINQRNFNRATANYKFDKTTAKTIKKGFNYKRKGAYTSKEIPLNTLVPLGIVGETSTIESSPADLLALTNASDIFSVDYLKESETVSALMVIKTDDNVYEHSKFICDRFLGAQLLSVSTIQLREKDFIKSIIKQADGSIEFALTFSARVNENDEFVVESHWNIDAYEKNTAYYNFQIWSNSVDDLLKLGDEILNLLEANSVIIDYKGSTPPPVFVRSASYANGAINLQLTNNNNSTSITMDGGMKKTETSGTDNLNLATTITSRVESITVETGALFDFGFRIQNAQGDTPDDLFVADAPWGLDESSDNTTVTVYDVQQNETSYAHSGYRIERNVHAKGTTANYLGVYRALTPRFQAVDLSAYEKLSFNASGTGTLEVKILKGDGAFYTTELLLSDEDKMFTILASDFKNEENSIGDFSNLKVVLFNMHSTDGSVQEKEMTVSEIDFNNRSAIEEEIIVEEETSTKALIYPNPVEASTTLYYTSRTDDTYTLELFSLNGILLNNHSQEGTSVVGKNEITIPRKDLSPGIYFYKLASKDQIWSGKIVVK</sequence>
<dbReference type="SUPFAM" id="SSF63829">
    <property type="entry name" value="Calcium-dependent phosphotriesterase"/>
    <property type="match status" value="1"/>
</dbReference>
<evidence type="ECO:0000259" key="2">
    <source>
        <dbReference type="Pfam" id="PF18962"/>
    </source>
</evidence>
<dbReference type="InterPro" id="IPR054215">
    <property type="entry name" value="DUF6923"/>
</dbReference>
<reference evidence="5" key="1">
    <citation type="submission" date="2016-10" db="EMBL/GenBank/DDBJ databases">
        <authorList>
            <person name="Varghese N."/>
            <person name="Submissions S."/>
        </authorList>
    </citation>
    <scope>NUCLEOTIDE SEQUENCE [LARGE SCALE GENOMIC DNA]</scope>
    <source>
        <strain evidence="5">DSM 24729</strain>
    </source>
</reference>
<dbReference type="InterPro" id="IPR026444">
    <property type="entry name" value="Secre_tail"/>
</dbReference>
<dbReference type="Gene3D" id="2.120.10.30">
    <property type="entry name" value="TolB, C-terminal domain"/>
    <property type="match status" value="1"/>
</dbReference>
<keyword evidence="1" id="KW-0732">Signal</keyword>
<gene>
    <name evidence="4" type="ORF">SAMN04487992_11232</name>
</gene>
<feature type="domain" description="DUF6923" evidence="3">
    <location>
        <begin position="53"/>
        <end position="264"/>
    </location>
</feature>
<dbReference type="Proteomes" id="UP000182114">
    <property type="component" value="Unassembled WGS sequence"/>
</dbReference>
<accession>A0A1G7KAV3</accession>
<evidence type="ECO:0000259" key="3">
    <source>
        <dbReference type="Pfam" id="PF21959"/>
    </source>
</evidence>
<dbReference type="Pfam" id="PF18962">
    <property type="entry name" value="Por_Secre_tail"/>
    <property type="match status" value="1"/>
</dbReference>
<organism evidence="4 5">
    <name type="scientific">Cellulophaga baltica</name>
    <dbReference type="NCBI Taxonomy" id="76594"/>
    <lineage>
        <taxon>Bacteria</taxon>
        <taxon>Pseudomonadati</taxon>
        <taxon>Bacteroidota</taxon>
        <taxon>Flavobacteriia</taxon>
        <taxon>Flavobacteriales</taxon>
        <taxon>Flavobacteriaceae</taxon>
        <taxon>Cellulophaga</taxon>
    </lineage>
</organism>
<evidence type="ECO:0000313" key="5">
    <source>
        <dbReference type="Proteomes" id="UP000182114"/>
    </source>
</evidence>
<name>A0A1G7KAV3_9FLAO</name>
<dbReference type="Pfam" id="PF21959">
    <property type="entry name" value="DUF6923"/>
    <property type="match status" value="1"/>
</dbReference>
<dbReference type="RefSeq" id="WP_074539168.1">
    <property type="nucleotide sequence ID" value="NZ_FNBD01000012.1"/>
</dbReference>
<feature type="domain" description="Secretion system C-terminal sorting" evidence="2">
    <location>
        <begin position="787"/>
        <end position="865"/>
    </location>
</feature>
<keyword evidence="5" id="KW-1185">Reference proteome</keyword>
<evidence type="ECO:0000256" key="1">
    <source>
        <dbReference type="ARBA" id="ARBA00022729"/>
    </source>
</evidence>
<proteinExistence type="predicted"/>
<protein>
    <submittedName>
        <fullName evidence="4">Por secretion system C-terminal sorting domain-containing protein</fullName>
    </submittedName>
</protein>
<dbReference type="NCBIfam" id="TIGR04183">
    <property type="entry name" value="Por_Secre_tail"/>
    <property type="match status" value="1"/>
</dbReference>
<evidence type="ECO:0000313" key="4">
    <source>
        <dbReference type="EMBL" id="SDF34448.1"/>
    </source>
</evidence>
<dbReference type="AlphaFoldDB" id="A0A1G7KAV3"/>
<dbReference type="InterPro" id="IPR011042">
    <property type="entry name" value="6-blade_b-propeller_TolB-like"/>
</dbReference>
<dbReference type="eggNOG" id="COG3391">
    <property type="taxonomic scope" value="Bacteria"/>
</dbReference>